<evidence type="ECO:0000313" key="2">
    <source>
        <dbReference type="WBParaSite" id="ES5_v2.g11424.t1"/>
    </source>
</evidence>
<protein>
    <submittedName>
        <fullName evidence="2">Uncharacterized protein</fullName>
    </submittedName>
</protein>
<evidence type="ECO:0000313" key="1">
    <source>
        <dbReference type="Proteomes" id="UP000887579"/>
    </source>
</evidence>
<accession>A0AC34F367</accession>
<reference evidence="2" key="1">
    <citation type="submission" date="2022-11" db="UniProtKB">
        <authorList>
            <consortium name="WormBaseParasite"/>
        </authorList>
    </citation>
    <scope>IDENTIFICATION</scope>
</reference>
<organism evidence="1 2">
    <name type="scientific">Panagrolaimus sp. ES5</name>
    <dbReference type="NCBI Taxonomy" id="591445"/>
    <lineage>
        <taxon>Eukaryota</taxon>
        <taxon>Metazoa</taxon>
        <taxon>Ecdysozoa</taxon>
        <taxon>Nematoda</taxon>
        <taxon>Chromadorea</taxon>
        <taxon>Rhabditida</taxon>
        <taxon>Tylenchina</taxon>
        <taxon>Panagrolaimomorpha</taxon>
        <taxon>Panagrolaimoidea</taxon>
        <taxon>Panagrolaimidae</taxon>
        <taxon>Panagrolaimus</taxon>
    </lineage>
</organism>
<proteinExistence type="predicted"/>
<dbReference type="Proteomes" id="UP000887579">
    <property type="component" value="Unplaced"/>
</dbReference>
<dbReference type="WBParaSite" id="ES5_v2.g11424.t1">
    <property type="protein sequence ID" value="ES5_v2.g11424.t1"/>
    <property type="gene ID" value="ES5_v2.g11424"/>
</dbReference>
<name>A0AC34F367_9BILA</name>
<sequence>MNYVLLIKPNDDTVNLTINYRPLSIGKLRLLLTGQASFQQFQQLGFSEKDFDEVKGIFTDTNFYFLMLTVFISAVHLLLDVLTFKNDISFWRSRNSMVGLSTKTLIWRCISQAIIFLYLREEKTSLLVLLPSGLGVIIECWKLTKALKVQWTFRYGIPWPIKIGSSSKAEKRTEEIDTEAMRHLAKLMIPLCIGGAIYRLAFNTFIDDMFAFIIRMPTAHRIACFRDDIVFLIYLYQRYLYPVDKTRVNEFGETFDDEKKIEKQEKEKEAASQEYKKDR</sequence>